<dbReference type="InterPro" id="IPR051964">
    <property type="entry name" value="Chaperone_stress_response"/>
</dbReference>
<organism evidence="3 4">
    <name type="scientific">Mycena maculata</name>
    <dbReference type="NCBI Taxonomy" id="230809"/>
    <lineage>
        <taxon>Eukaryota</taxon>
        <taxon>Fungi</taxon>
        <taxon>Dikarya</taxon>
        <taxon>Basidiomycota</taxon>
        <taxon>Agaricomycotina</taxon>
        <taxon>Agaricomycetes</taxon>
        <taxon>Agaricomycetidae</taxon>
        <taxon>Agaricales</taxon>
        <taxon>Marasmiineae</taxon>
        <taxon>Mycenaceae</taxon>
        <taxon>Mycena</taxon>
    </lineage>
</organism>
<dbReference type="Proteomes" id="UP001215280">
    <property type="component" value="Unassembled WGS sequence"/>
</dbReference>
<protein>
    <recommendedName>
        <fullName evidence="2">Zuotin-like zuotin homology domain-containing protein</fullName>
    </recommendedName>
</protein>
<evidence type="ECO:0000259" key="2">
    <source>
        <dbReference type="Pfam" id="PF21884"/>
    </source>
</evidence>
<dbReference type="AlphaFoldDB" id="A0AAD7J954"/>
<proteinExistence type="predicted"/>
<evidence type="ECO:0000256" key="1">
    <source>
        <dbReference type="SAM" id="MobiDB-lite"/>
    </source>
</evidence>
<dbReference type="Pfam" id="PF21884">
    <property type="entry name" value="ZUO1-like_ZHD"/>
    <property type="match status" value="1"/>
</dbReference>
<feature type="compositionally biased region" description="Basic residues" evidence="1">
    <location>
        <begin position="160"/>
        <end position="179"/>
    </location>
</feature>
<dbReference type="EMBL" id="JARJLG010000054">
    <property type="protein sequence ID" value="KAJ7758813.1"/>
    <property type="molecule type" value="Genomic_DNA"/>
</dbReference>
<evidence type="ECO:0000313" key="4">
    <source>
        <dbReference type="Proteomes" id="UP001215280"/>
    </source>
</evidence>
<sequence length="179" mass="21213">MCLAHDETLWHTSHSHRLRIYPRFGGGDSVWTQDDRDPSDGGDVPHEVHQFYAFWSTFKTLKTFEWVTPYSCGAHASPREVRFCKKLNKPYQEEMRAAYNEMIQVLPLLLHLHHHITNSYTQVVAKAMKSEDPRYLRHLAIRQQRQAADTQMTARDAQRVHRNQKKQKMKNKKKNKTTW</sequence>
<dbReference type="PANTHER" id="PTHR44029">
    <property type="entry name" value="DNAJ HOMOLOG SUBFAMILY C MEMBER 21"/>
    <property type="match status" value="1"/>
</dbReference>
<dbReference type="GO" id="GO:0005737">
    <property type="term" value="C:cytoplasm"/>
    <property type="evidence" value="ECO:0007669"/>
    <property type="project" value="TreeGrafter"/>
</dbReference>
<gene>
    <name evidence="3" type="ORF">DFH07DRAFT_448476</name>
</gene>
<name>A0AAD7J954_9AGAR</name>
<feature type="domain" description="Zuotin-like zuotin homology" evidence="2">
    <location>
        <begin position="46"/>
        <end position="104"/>
    </location>
</feature>
<evidence type="ECO:0000313" key="3">
    <source>
        <dbReference type="EMBL" id="KAJ7758813.1"/>
    </source>
</evidence>
<comment type="caution">
    <text evidence="3">The sequence shown here is derived from an EMBL/GenBank/DDBJ whole genome shotgun (WGS) entry which is preliminary data.</text>
</comment>
<dbReference type="InterPro" id="IPR054076">
    <property type="entry name" value="ZUO1-like_ZHD"/>
</dbReference>
<keyword evidence="4" id="KW-1185">Reference proteome</keyword>
<dbReference type="PANTHER" id="PTHR44029:SF1">
    <property type="entry name" value="DNAJ HOMOLOG SUBFAMILY C MEMBER 21"/>
    <property type="match status" value="1"/>
</dbReference>
<feature type="region of interest" description="Disordered" evidence="1">
    <location>
        <begin position="146"/>
        <end position="179"/>
    </location>
</feature>
<accession>A0AAD7J954</accession>
<reference evidence="3" key="1">
    <citation type="submission" date="2023-03" db="EMBL/GenBank/DDBJ databases">
        <title>Massive genome expansion in bonnet fungi (Mycena s.s.) driven by repeated elements and novel gene families across ecological guilds.</title>
        <authorList>
            <consortium name="Lawrence Berkeley National Laboratory"/>
            <person name="Harder C.B."/>
            <person name="Miyauchi S."/>
            <person name="Viragh M."/>
            <person name="Kuo A."/>
            <person name="Thoen E."/>
            <person name="Andreopoulos B."/>
            <person name="Lu D."/>
            <person name="Skrede I."/>
            <person name="Drula E."/>
            <person name="Henrissat B."/>
            <person name="Morin E."/>
            <person name="Kohler A."/>
            <person name="Barry K."/>
            <person name="LaButti K."/>
            <person name="Morin E."/>
            <person name="Salamov A."/>
            <person name="Lipzen A."/>
            <person name="Mereny Z."/>
            <person name="Hegedus B."/>
            <person name="Baldrian P."/>
            <person name="Stursova M."/>
            <person name="Weitz H."/>
            <person name="Taylor A."/>
            <person name="Grigoriev I.V."/>
            <person name="Nagy L.G."/>
            <person name="Martin F."/>
            <person name="Kauserud H."/>
        </authorList>
    </citation>
    <scope>NUCLEOTIDE SEQUENCE</scope>
    <source>
        <strain evidence="3">CBHHK188m</strain>
    </source>
</reference>